<comment type="caution">
    <text evidence="2">The sequence shown here is derived from an EMBL/GenBank/DDBJ whole genome shotgun (WGS) entry which is preliminary data.</text>
</comment>
<sequence length="77" mass="8419">MRAFTHSELAKYDGREGRPGYIGVNGNVYDVSKVPEWEGAEVHGSVVGHDLSDVTYQEAAQKYSPVSKLPLIGKLVD</sequence>
<dbReference type="EMBL" id="JACIVC010000067">
    <property type="protein sequence ID" value="MBB1070384.1"/>
    <property type="molecule type" value="Genomic_DNA"/>
</dbReference>
<dbReference type="Gene3D" id="3.10.120.10">
    <property type="entry name" value="Cytochrome b5-like heme/steroid binding domain"/>
    <property type="match status" value="1"/>
</dbReference>
<keyword evidence="3" id="KW-1185">Reference proteome</keyword>
<dbReference type="Pfam" id="PF00173">
    <property type="entry name" value="Cyt-b5"/>
    <property type="match status" value="1"/>
</dbReference>
<dbReference type="AlphaFoldDB" id="A0A7W3TT49"/>
<dbReference type="SMART" id="SM01117">
    <property type="entry name" value="Cyt-b5"/>
    <property type="match status" value="1"/>
</dbReference>
<accession>A0A7W3TT49</accession>
<dbReference type="Proteomes" id="UP000518316">
    <property type="component" value="Unassembled WGS sequence"/>
</dbReference>
<evidence type="ECO:0000259" key="1">
    <source>
        <dbReference type="SMART" id="SM01117"/>
    </source>
</evidence>
<protein>
    <submittedName>
        <fullName evidence="2">Cytochrome B5</fullName>
    </submittedName>
</protein>
<evidence type="ECO:0000313" key="3">
    <source>
        <dbReference type="Proteomes" id="UP000518316"/>
    </source>
</evidence>
<name>A0A7W3TT49_9LACO</name>
<organism evidence="2 3">
    <name type="scientific">Limosilactobacillus albertensis</name>
    <dbReference type="NCBI Taxonomy" id="2759752"/>
    <lineage>
        <taxon>Bacteria</taxon>
        <taxon>Bacillati</taxon>
        <taxon>Bacillota</taxon>
        <taxon>Bacilli</taxon>
        <taxon>Lactobacillales</taxon>
        <taxon>Lactobacillaceae</taxon>
        <taxon>Limosilactobacillus</taxon>
    </lineage>
</organism>
<reference evidence="2 3" key="1">
    <citation type="submission" date="2020-07" db="EMBL/GenBank/DDBJ databases">
        <title>Description of Limosilactobacillus balticus sp. nov., Limosilactobacillus agrestis sp. nov., Limosilactobacillus albertensis sp. nov., Limosilactobacillus rudii sp. nov., Limosilactobacillus fastidiosus sp. nov., five novel Limosilactobacillus species isolated from the vertebrate gastrointestinal tract, and proposal of 6 subspecies of Limosilactobacillus reuteri adapted to the gastrointestinal tract of specific vertebrate hosts.</title>
        <authorList>
            <person name="Li F."/>
            <person name="Cheng C."/>
            <person name="Zheng J."/>
            <person name="Quevedo R.M."/>
            <person name="Li J."/>
            <person name="Roos S."/>
            <person name="Gaenzle M.G."/>
            <person name="Walter J."/>
        </authorList>
    </citation>
    <scope>NUCLEOTIDE SEQUENCE [LARGE SCALE GENOMIC DNA]</scope>
    <source>
        <strain evidence="2 3">RRLNB_1_1</strain>
    </source>
</reference>
<proteinExistence type="predicted"/>
<dbReference type="SUPFAM" id="SSF55856">
    <property type="entry name" value="Cytochrome b5-like heme/steroid binding domain"/>
    <property type="match status" value="1"/>
</dbReference>
<feature type="domain" description="Cytochrome b5 heme-binding" evidence="1">
    <location>
        <begin position="4"/>
        <end position="76"/>
    </location>
</feature>
<dbReference type="RefSeq" id="WP_182598824.1">
    <property type="nucleotide sequence ID" value="NZ_JACIVC010000067.1"/>
</dbReference>
<gene>
    <name evidence="2" type="ORF">H5S40_09495</name>
</gene>
<evidence type="ECO:0000313" key="2">
    <source>
        <dbReference type="EMBL" id="MBB1070384.1"/>
    </source>
</evidence>
<dbReference type="InterPro" id="IPR001199">
    <property type="entry name" value="Cyt_B5-like_heme/steroid-bd"/>
</dbReference>
<dbReference type="InterPro" id="IPR036400">
    <property type="entry name" value="Cyt_B5-like_heme/steroid_sf"/>
</dbReference>